<dbReference type="GO" id="GO:0016020">
    <property type="term" value="C:membrane"/>
    <property type="evidence" value="ECO:0007669"/>
    <property type="project" value="UniProtKB-SubCell"/>
</dbReference>
<proteinExistence type="inferred from homology"/>
<feature type="transmembrane region" description="Helical" evidence="7">
    <location>
        <begin position="59"/>
        <end position="77"/>
    </location>
</feature>
<keyword evidence="7" id="KW-1133">Transmembrane helix</keyword>
<dbReference type="EMBL" id="JADGKB010000014">
    <property type="protein sequence ID" value="KAJ3259951.1"/>
    <property type="molecule type" value="Genomic_DNA"/>
</dbReference>
<evidence type="ECO:0000259" key="8">
    <source>
        <dbReference type="Pfam" id="PF00487"/>
    </source>
</evidence>
<dbReference type="InterPro" id="IPR012171">
    <property type="entry name" value="Fatty_acid_desaturase"/>
</dbReference>
<dbReference type="AlphaFoldDB" id="A0AAD5Y742"/>
<dbReference type="Pfam" id="PF00487">
    <property type="entry name" value="FA_desaturase"/>
    <property type="match status" value="1"/>
</dbReference>
<evidence type="ECO:0000256" key="1">
    <source>
        <dbReference type="ARBA" id="ARBA00004370"/>
    </source>
</evidence>
<name>A0AAD5Y742_9FUNG</name>
<dbReference type="Proteomes" id="UP001210925">
    <property type="component" value="Unassembled WGS sequence"/>
</dbReference>
<keyword evidence="4" id="KW-0560">Oxidoreductase</keyword>
<gene>
    <name evidence="10" type="ORF">HK103_001461</name>
</gene>
<feature type="transmembrane region" description="Helical" evidence="7">
    <location>
        <begin position="199"/>
        <end position="221"/>
    </location>
</feature>
<dbReference type="InterPro" id="IPR021863">
    <property type="entry name" value="FAS_N"/>
</dbReference>
<keyword evidence="11" id="KW-1185">Reference proteome</keyword>
<accession>A0AAD5Y742</accession>
<dbReference type="GO" id="GO:0016717">
    <property type="term" value="F:oxidoreductase activity, acting on paired donors, with oxidation of a pair of donors resulting in the reduction of molecular oxygen to two molecules of water"/>
    <property type="evidence" value="ECO:0007669"/>
    <property type="project" value="InterPro"/>
</dbReference>
<feature type="region of interest" description="Disordered" evidence="6">
    <location>
        <begin position="1"/>
        <end position="22"/>
    </location>
</feature>
<dbReference type="GO" id="GO:0006629">
    <property type="term" value="P:lipid metabolic process"/>
    <property type="evidence" value="ECO:0007669"/>
    <property type="project" value="InterPro"/>
</dbReference>
<evidence type="ECO:0000256" key="5">
    <source>
        <dbReference type="ARBA" id="ARBA00023136"/>
    </source>
</evidence>
<evidence type="ECO:0000259" key="9">
    <source>
        <dbReference type="Pfam" id="PF11960"/>
    </source>
</evidence>
<evidence type="ECO:0000256" key="6">
    <source>
        <dbReference type="SAM" id="MobiDB-lite"/>
    </source>
</evidence>
<dbReference type="Pfam" id="PF11960">
    <property type="entry name" value="DUF3474"/>
    <property type="match status" value="1"/>
</dbReference>
<evidence type="ECO:0000256" key="4">
    <source>
        <dbReference type="ARBA" id="ARBA00023002"/>
    </source>
</evidence>
<evidence type="ECO:0000256" key="2">
    <source>
        <dbReference type="ARBA" id="ARBA00005189"/>
    </source>
</evidence>
<keyword evidence="7" id="KW-0812">Transmembrane</keyword>
<comment type="caution">
    <text evidence="10">The sequence shown here is derived from an EMBL/GenBank/DDBJ whole genome shotgun (WGS) entry which is preliminary data.</text>
</comment>
<evidence type="ECO:0000256" key="7">
    <source>
        <dbReference type="SAM" id="Phobius"/>
    </source>
</evidence>
<dbReference type="InterPro" id="IPR005804">
    <property type="entry name" value="FA_desaturase_dom"/>
</dbReference>
<comment type="similarity">
    <text evidence="3">Belongs to the fatty acid desaturase type 1 family.</text>
</comment>
<evidence type="ECO:0008006" key="12">
    <source>
        <dbReference type="Google" id="ProtNLM"/>
    </source>
</evidence>
<evidence type="ECO:0000313" key="10">
    <source>
        <dbReference type="EMBL" id="KAJ3259951.1"/>
    </source>
</evidence>
<feature type="domain" description="Fatty acid desaturase N-terminal" evidence="9">
    <location>
        <begin position="33"/>
        <end position="72"/>
    </location>
</feature>
<evidence type="ECO:0000313" key="11">
    <source>
        <dbReference type="Proteomes" id="UP001210925"/>
    </source>
</evidence>
<feature type="transmembrane region" description="Helical" evidence="7">
    <location>
        <begin position="145"/>
        <end position="164"/>
    </location>
</feature>
<dbReference type="PANTHER" id="PTHR32100">
    <property type="entry name" value="OMEGA-6 FATTY ACID DESATURASE, CHLOROPLASTIC"/>
    <property type="match status" value="1"/>
</dbReference>
<sequence length="333" mass="38430">MSKVRQRNNVSSKTADSGIKGKLAAPEAAKKFSRPNFTLKEIRDRIPAHCFQRSALKSLSYVAIDLSMIAGLVYFASNIYLMPEIVQPFAWVFYWVFQAFVGVGIWILAHDMVFLPYTRSQLTGKKEQVEEMYEGDEPLLQDAPITHVFVLFLMLVFGFPYYLLTNIGGNSYIVDGKPYKGWKTSHYYPWSPLFEKNQFMGIIYSDIGMILWIGVQVALGLKLGWQVPVLHTDPVVPHLNNDEWDFMRGALCTVDRDWGFLNVFFHHITDTHVVHHLFSTMPFYHAQEATEAVKAFLGEHYLKDDTPCLQALWKSKTLCRFVEDEGDVLWYKY</sequence>
<feature type="domain" description="Fatty acid desaturase" evidence="8">
    <location>
        <begin position="208"/>
        <end position="303"/>
    </location>
</feature>
<comment type="pathway">
    <text evidence="2">Lipid metabolism.</text>
</comment>
<reference evidence="10" key="1">
    <citation type="submission" date="2020-05" db="EMBL/GenBank/DDBJ databases">
        <title>Phylogenomic resolution of chytrid fungi.</title>
        <authorList>
            <person name="Stajich J.E."/>
            <person name="Amses K."/>
            <person name="Simmons R."/>
            <person name="Seto K."/>
            <person name="Myers J."/>
            <person name="Bonds A."/>
            <person name="Quandt C.A."/>
            <person name="Barry K."/>
            <person name="Liu P."/>
            <person name="Grigoriev I."/>
            <person name="Longcore J.E."/>
            <person name="James T.Y."/>
        </authorList>
    </citation>
    <scope>NUCLEOTIDE SEQUENCE</scope>
    <source>
        <strain evidence="10">PLAUS21</strain>
    </source>
</reference>
<organism evidence="10 11">
    <name type="scientific">Boothiomyces macroporosus</name>
    <dbReference type="NCBI Taxonomy" id="261099"/>
    <lineage>
        <taxon>Eukaryota</taxon>
        <taxon>Fungi</taxon>
        <taxon>Fungi incertae sedis</taxon>
        <taxon>Chytridiomycota</taxon>
        <taxon>Chytridiomycota incertae sedis</taxon>
        <taxon>Chytridiomycetes</taxon>
        <taxon>Rhizophydiales</taxon>
        <taxon>Terramycetaceae</taxon>
        <taxon>Boothiomyces</taxon>
    </lineage>
</organism>
<feature type="transmembrane region" description="Helical" evidence="7">
    <location>
        <begin position="89"/>
        <end position="109"/>
    </location>
</feature>
<protein>
    <recommendedName>
        <fullName evidence="12">Fatty acid desaturase domain-containing protein</fullName>
    </recommendedName>
</protein>
<evidence type="ECO:0000256" key="3">
    <source>
        <dbReference type="ARBA" id="ARBA00009295"/>
    </source>
</evidence>
<comment type="subcellular location">
    <subcellularLocation>
        <location evidence="1">Membrane</location>
    </subcellularLocation>
</comment>
<keyword evidence="5 7" id="KW-0472">Membrane</keyword>